<dbReference type="InterPro" id="IPR050422">
    <property type="entry name" value="X-Pro_aminopeptidase_P"/>
</dbReference>
<dbReference type="FunFam" id="3.90.230.10:FF:000007">
    <property type="entry name" value="Xaa-Pro aminopeptidase P"/>
    <property type="match status" value="1"/>
</dbReference>
<dbReference type="SUPFAM" id="SSF55920">
    <property type="entry name" value="Creatinase/aminopeptidase"/>
    <property type="match status" value="1"/>
</dbReference>
<dbReference type="AlphaFoldDB" id="A0A812VKH5"/>
<dbReference type="InterPro" id="IPR033740">
    <property type="entry name" value="Pept_M24B"/>
</dbReference>
<dbReference type="PANTHER" id="PTHR43763:SF6">
    <property type="entry name" value="XAA-PRO AMINOPEPTIDASE 1"/>
    <property type="match status" value="1"/>
</dbReference>
<accession>A0A812VKH5</accession>
<feature type="region of interest" description="Disordered" evidence="6">
    <location>
        <begin position="472"/>
        <end position="498"/>
    </location>
</feature>
<evidence type="ECO:0000256" key="2">
    <source>
        <dbReference type="ARBA" id="ARBA00008766"/>
    </source>
</evidence>
<proteinExistence type="inferred from homology"/>
<dbReference type="PANTHER" id="PTHR43763">
    <property type="entry name" value="XAA-PRO AMINOPEPTIDASE 1"/>
    <property type="match status" value="1"/>
</dbReference>
<evidence type="ECO:0000256" key="3">
    <source>
        <dbReference type="ARBA" id="ARBA00022723"/>
    </source>
</evidence>
<keyword evidence="4" id="KW-0378">Hydrolase</keyword>
<gene>
    <name evidence="8" type="primary">APP2</name>
    <name evidence="8" type="ORF">SPIL2461_LOCUS16319</name>
</gene>
<name>A0A812VKH5_SYMPI</name>
<protein>
    <submittedName>
        <fullName evidence="8">APP2 protein</fullName>
    </submittedName>
</protein>
<dbReference type="InterPro" id="IPR029149">
    <property type="entry name" value="Creatin/AminoP/Spt16_N"/>
</dbReference>
<evidence type="ECO:0000313" key="9">
    <source>
        <dbReference type="Proteomes" id="UP000649617"/>
    </source>
</evidence>
<dbReference type="Gene3D" id="3.90.230.10">
    <property type="entry name" value="Creatinase/methionine aminopeptidase superfamily"/>
    <property type="match status" value="1"/>
</dbReference>
<dbReference type="Pfam" id="PF16189">
    <property type="entry name" value="Creatinase_N_2"/>
    <property type="match status" value="1"/>
</dbReference>
<sequence length="498" mass="54499">MPALELQGKLRKVGIELRSLQPNLVDQIWQSCGVEPTEPVRLHPVKLAGIGTPEKLRQVRRKMVDNKADALLVTALDEVAYLFNIRGGDVQHTPVVLAFALVDMSGAAIFLDEGKLTSEVREYLQDCNVSIYPYASFDQAVAERAQSGQRVWMDTKRCNYSLYLASGSNGPAVAKRSPVAELQAIKNEAEIKGMMEAHRRDGVALCAAFAQLERMVNSSGPVTEIDVDGAVTAARATQAGYLDRSFETIAGYGANAAIIHYVAQAESAAMVGTDSILLLDSGAQYQDGTTDVTRTLKFGKPTHEERQLFTRVLKAHIGLATATFPDDVPCFMLDSFARKPLWEVAADYRHGTGHGVGAALHVHEIPPYIGQRFENRDPLQAGMIVSNEPGLYFEGRFGIRIENLMLVVEKASCTTTGGFQHRSSSIEVPAKGRRRRWQTLLGLAPAHAGTHSERPHRPIIAVKRRACLPKRLPQAGRGGTFSDHAGTWEHRSPRLSSS</sequence>
<dbReference type="GO" id="GO:0046872">
    <property type="term" value="F:metal ion binding"/>
    <property type="evidence" value="ECO:0007669"/>
    <property type="project" value="UniProtKB-KW"/>
</dbReference>
<dbReference type="Pfam" id="PF00557">
    <property type="entry name" value="Peptidase_M24"/>
    <property type="match status" value="1"/>
</dbReference>
<dbReference type="Proteomes" id="UP000649617">
    <property type="component" value="Unassembled WGS sequence"/>
</dbReference>
<comment type="similarity">
    <text evidence="2">Belongs to the peptidase M24B family.</text>
</comment>
<keyword evidence="5" id="KW-0464">Manganese</keyword>
<organism evidence="8 9">
    <name type="scientific">Symbiodinium pilosum</name>
    <name type="common">Dinoflagellate</name>
    <dbReference type="NCBI Taxonomy" id="2952"/>
    <lineage>
        <taxon>Eukaryota</taxon>
        <taxon>Sar</taxon>
        <taxon>Alveolata</taxon>
        <taxon>Dinophyceae</taxon>
        <taxon>Suessiales</taxon>
        <taxon>Symbiodiniaceae</taxon>
        <taxon>Symbiodinium</taxon>
    </lineage>
</organism>
<dbReference type="OrthoDB" id="9995434at2759"/>
<dbReference type="SUPFAM" id="SSF53092">
    <property type="entry name" value="Creatinase/prolidase N-terminal domain"/>
    <property type="match status" value="1"/>
</dbReference>
<evidence type="ECO:0000256" key="4">
    <source>
        <dbReference type="ARBA" id="ARBA00022801"/>
    </source>
</evidence>
<keyword evidence="9" id="KW-1185">Reference proteome</keyword>
<evidence type="ECO:0000256" key="1">
    <source>
        <dbReference type="ARBA" id="ARBA00001936"/>
    </source>
</evidence>
<evidence type="ECO:0000256" key="5">
    <source>
        <dbReference type="ARBA" id="ARBA00023211"/>
    </source>
</evidence>
<reference evidence="8" key="1">
    <citation type="submission" date="2021-02" db="EMBL/GenBank/DDBJ databases">
        <authorList>
            <person name="Dougan E. K."/>
            <person name="Rhodes N."/>
            <person name="Thang M."/>
            <person name="Chan C."/>
        </authorList>
    </citation>
    <scope>NUCLEOTIDE SEQUENCE</scope>
</reference>
<dbReference type="InterPro" id="IPR036005">
    <property type="entry name" value="Creatinase/aminopeptidase-like"/>
</dbReference>
<dbReference type="GO" id="GO:0005737">
    <property type="term" value="C:cytoplasm"/>
    <property type="evidence" value="ECO:0007669"/>
    <property type="project" value="UniProtKB-ARBA"/>
</dbReference>
<comment type="caution">
    <text evidence="8">The sequence shown here is derived from an EMBL/GenBank/DDBJ whole genome shotgun (WGS) entry which is preliminary data.</text>
</comment>
<evidence type="ECO:0000256" key="6">
    <source>
        <dbReference type="SAM" id="MobiDB-lite"/>
    </source>
</evidence>
<comment type="cofactor">
    <cofactor evidence="1">
        <name>Mn(2+)</name>
        <dbReference type="ChEBI" id="CHEBI:29035"/>
    </cofactor>
</comment>
<dbReference type="CDD" id="cd01085">
    <property type="entry name" value="APP"/>
    <property type="match status" value="1"/>
</dbReference>
<evidence type="ECO:0000313" key="8">
    <source>
        <dbReference type="EMBL" id="CAE7623539.1"/>
    </source>
</evidence>
<dbReference type="Gene3D" id="3.40.350.10">
    <property type="entry name" value="Creatinase/prolidase N-terminal domain"/>
    <property type="match status" value="1"/>
</dbReference>
<feature type="domain" description="Peptidase M24" evidence="7">
    <location>
        <begin position="193"/>
        <end position="409"/>
    </location>
</feature>
<keyword evidence="3" id="KW-0479">Metal-binding</keyword>
<dbReference type="InterPro" id="IPR000994">
    <property type="entry name" value="Pept_M24"/>
</dbReference>
<dbReference type="GO" id="GO:0070006">
    <property type="term" value="F:metalloaminopeptidase activity"/>
    <property type="evidence" value="ECO:0007669"/>
    <property type="project" value="InterPro"/>
</dbReference>
<dbReference type="EMBL" id="CAJNIZ010042335">
    <property type="protein sequence ID" value="CAE7623539.1"/>
    <property type="molecule type" value="Genomic_DNA"/>
</dbReference>
<evidence type="ECO:0000259" key="7">
    <source>
        <dbReference type="Pfam" id="PF00557"/>
    </source>
</evidence>